<dbReference type="InterPro" id="IPR033753">
    <property type="entry name" value="GCV_H/Fam206"/>
</dbReference>
<protein>
    <submittedName>
        <fullName evidence="1">Glycine cleavage system H protein, putative</fullName>
    </submittedName>
</protein>
<dbReference type="EMBL" id="BLIY01000003">
    <property type="protein sequence ID" value="GFE53059.1"/>
    <property type="molecule type" value="Genomic_DNA"/>
</dbReference>
<reference evidence="1" key="1">
    <citation type="submission" date="2019-12" db="EMBL/GenBank/DDBJ databases">
        <title>Genome sequence of Babesia ovis.</title>
        <authorList>
            <person name="Yamagishi J."/>
            <person name="Sevinc F."/>
            <person name="Xuan X."/>
        </authorList>
    </citation>
    <scope>NUCLEOTIDE SEQUENCE</scope>
    <source>
        <strain evidence="1">Selcuk</strain>
    </source>
</reference>
<gene>
    <name evidence="1" type="ORF">BaOVIS_004630</name>
</gene>
<dbReference type="SUPFAM" id="SSF51230">
    <property type="entry name" value="Single hybrid motif"/>
    <property type="match status" value="1"/>
</dbReference>
<proteinExistence type="predicted"/>
<dbReference type="AlphaFoldDB" id="A0A9W5T814"/>
<evidence type="ECO:0000313" key="1">
    <source>
        <dbReference type="EMBL" id="GFE53059.1"/>
    </source>
</evidence>
<dbReference type="Proteomes" id="UP001057455">
    <property type="component" value="Unassembled WGS sequence"/>
</dbReference>
<dbReference type="InterPro" id="IPR011053">
    <property type="entry name" value="Single_hybrid_motif"/>
</dbReference>
<name>A0A9W5T814_BABOV</name>
<keyword evidence="2" id="KW-1185">Reference proteome</keyword>
<comment type="caution">
    <text evidence="1">The sequence shown here is derived from an EMBL/GenBank/DDBJ whole genome shotgun (WGS) entry which is preliminary data.</text>
</comment>
<accession>A0A9W5T814</accession>
<dbReference type="Gene3D" id="2.40.50.100">
    <property type="match status" value="1"/>
</dbReference>
<dbReference type="Pfam" id="PF01597">
    <property type="entry name" value="GCV_H"/>
    <property type="match status" value="1"/>
</dbReference>
<evidence type="ECO:0000313" key="2">
    <source>
        <dbReference type="Proteomes" id="UP001057455"/>
    </source>
</evidence>
<sequence>MDSVKSILKRGPRTISSAVGARGGVIQLSKRTVGSESAARNLDGEYVLRPVPGQSGKFYLGFSKDKMASLKDLSFIDFTKDNKVNKGDFLLSVESAKTMFDFMSPATLKIIALNKKFVEKPTEDVLKELKEKPELDDNYLMVVEMD</sequence>
<organism evidence="1 2">
    <name type="scientific">Babesia ovis</name>
    <dbReference type="NCBI Taxonomy" id="5869"/>
    <lineage>
        <taxon>Eukaryota</taxon>
        <taxon>Sar</taxon>
        <taxon>Alveolata</taxon>
        <taxon>Apicomplexa</taxon>
        <taxon>Aconoidasida</taxon>
        <taxon>Piroplasmida</taxon>
        <taxon>Babesiidae</taxon>
        <taxon>Babesia</taxon>
    </lineage>
</organism>
<dbReference type="OrthoDB" id="365712at2759"/>